<dbReference type="PANTHER" id="PTHR44051:SF9">
    <property type="entry name" value="GLUTATHIONE S-TRANSFERASE 1"/>
    <property type="match status" value="1"/>
</dbReference>
<dbReference type="InterPro" id="IPR004046">
    <property type="entry name" value="GST_C"/>
</dbReference>
<evidence type="ECO:0000256" key="3">
    <source>
        <dbReference type="ARBA" id="ARBA00047960"/>
    </source>
</evidence>
<proteinExistence type="predicted"/>
<evidence type="ECO:0000313" key="7">
    <source>
        <dbReference type="Proteomes" id="UP000194841"/>
    </source>
</evidence>
<gene>
    <name evidence="6" type="ORF">B1199_17200</name>
</gene>
<dbReference type="InterPro" id="IPR036282">
    <property type="entry name" value="Glutathione-S-Trfase_C_sf"/>
</dbReference>
<name>A0A244CLJ3_PSEDV</name>
<keyword evidence="7" id="KW-1185">Reference proteome</keyword>
<dbReference type="PANTHER" id="PTHR44051">
    <property type="entry name" value="GLUTATHIONE S-TRANSFERASE-RELATED"/>
    <property type="match status" value="1"/>
</dbReference>
<evidence type="ECO:0000256" key="2">
    <source>
        <dbReference type="ARBA" id="ARBA00022679"/>
    </source>
</evidence>
<dbReference type="AlphaFoldDB" id="A0A244CLJ3"/>
<dbReference type="PROSITE" id="PS50405">
    <property type="entry name" value="GST_CTER"/>
    <property type="match status" value="1"/>
</dbReference>
<dbReference type="GO" id="GO:0005737">
    <property type="term" value="C:cytoplasm"/>
    <property type="evidence" value="ECO:0007669"/>
    <property type="project" value="UniProtKB-ARBA"/>
</dbReference>
<evidence type="ECO:0000256" key="1">
    <source>
        <dbReference type="ARBA" id="ARBA00012452"/>
    </source>
</evidence>
<comment type="caution">
    <text evidence="6">The sequence shown here is derived from an EMBL/GenBank/DDBJ whole genome shotgun (WGS) entry which is preliminary data.</text>
</comment>
<protein>
    <recommendedName>
        <fullName evidence="1">glutathione transferase</fullName>
        <ecNumber evidence="1">2.5.1.18</ecNumber>
    </recommendedName>
</protein>
<keyword evidence="2 6" id="KW-0808">Transferase</keyword>
<dbReference type="SUPFAM" id="SSF52833">
    <property type="entry name" value="Thioredoxin-like"/>
    <property type="match status" value="1"/>
</dbReference>
<dbReference type="Gene3D" id="1.20.1050.10">
    <property type="match status" value="1"/>
</dbReference>
<dbReference type="SFLD" id="SFLDG01150">
    <property type="entry name" value="Main.1:_Beta-like"/>
    <property type="match status" value="1"/>
</dbReference>
<dbReference type="OrthoDB" id="9810080at2"/>
<dbReference type="EMBL" id="MWPV01000006">
    <property type="protein sequence ID" value="OUL56408.1"/>
    <property type="molecule type" value="Genomic_DNA"/>
</dbReference>
<feature type="domain" description="GST N-terminal" evidence="4">
    <location>
        <begin position="1"/>
        <end position="81"/>
    </location>
</feature>
<dbReference type="GO" id="GO:0004364">
    <property type="term" value="F:glutathione transferase activity"/>
    <property type="evidence" value="ECO:0007669"/>
    <property type="project" value="UniProtKB-EC"/>
</dbReference>
<evidence type="ECO:0000313" key="6">
    <source>
        <dbReference type="EMBL" id="OUL56408.1"/>
    </source>
</evidence>
<dbReference type="FunFam" id="3.40.30.10:FF:000156">
    <property type="entry name" value="Glutathione S-transferase 1"/>
    <property type="match status" value="1"/>
</dbReference>
<evidence type="ECO:0000259" key="5">
    <source>
        <dbReference type="PROSITE" id="PS50405"/>
    </source>
</evidence>
<evidence type="ECO:0000259" key="4">
    <source>
        <dbReference type="PROSITE" id="PS50404"/>
    </source>
</evidence>
<dbReference type="InterPro" id="IPR010987">
    <property type="entry name" value="Glutathione-S-Trfase_C-like"/>
</dbReference>
<sequence length="202" mass="23007">MITLHHLNQSRSQRIVWLLEELGTPYELVHHQRDPITRLAPPSLHQVHPLGKAPILSDNTLILCESAAIIEYLLDTDDNNALRPEKGTHAYYSYLQWMHFAEGSLALPLITNMLMGMEDRDGKQPMDGYIKKELNLDLAFIEMTLSKQAYFAGEHFSAADIMMTFLLNIAANAMLLEQHPHTRAYLTKVQQRPAYAKAQQQG</sequence>
<feature type="domain" description="GST C-terminal" evidence="5">
    <location>
        <begin position="87"/>
        <end position="202"/>
    </location>
</feature>
<reference evidence="6 7" key="1">
    <citation type="submission" date="2017-02" db="EMBL/GenBank/DDBJ databases">
        <title>Pseudoalteromonas ulvae TC14 Genome.</title>
        <authorList>
            <person name="Molmeret M."/>
        </authorList>
    </citation>
    <scope>NUCLEOTIDE SEQUENCE [LARGE SCALE GENOMIC DNA]</scope>
    <source>
        <strain evidence="6">TC14</strain>
    </source>
</reference>
<dbReference type="Pfam" id="PF13417">
    <property type="entry name" value="GST_N_3"/>
    <property type="match status" value="1"/>
</dbReference>
<dbReference type="SUPFAM" id="SSF47616">
    <property type="entry name" value="GST C-terminal domain-like"/>
    <property type="match status" value="1"/>
</dbReference>
<dbReference type="InterPro" id="IPR004045">
    <property type="entry name" value="Glutathione_S-Trfase_N"/>
</dbReference>
<dbReference type="GO" id="GO:0004601">
    <property type="term" value="F:peroxidase activity"/>
    <property type="evidence" value="ECO:0007669"/>
    <property type="project" value="UniProtKB-ARBA"/>
</dbReference>
<accession>A0A244CLJ3</accession>
<comment type="catalytic activity">
    <reaction evidence="3">
        <text>RX + glutathione = an S-substituted glutathione + a halide anion + H(+)</text>
        <dbReference type="Rhea" id="RHEA:16437"/>
        <dbReference type="ChEBI" id="CHEBI:15378"/>
        <dbReference type="ChEBI" id="CHEBI:16042"/>
        <dbReference type="ChEBI" id="CHEBI:17792"/>
        <dbReference type="ChEBI" id="CHEBI:57925"/>
        <dbReference type="ChEBI" id="CHEBI:90779"/>
        <dbReference type="EC" id="2.5.1.18"/>
    </reaction>
</comment>
<dbReference type="CDD" id="cd03046">
    <property type="entry name" value="GST_N_GTT1_like"/>
    <property type="match status" value="1"/>
</dbReference>
<dbReference type="InterPro" id="IPR040079">
    <property type="entry name" value="Glutathione_S-Trfase"/>
</dbReference>
<dbReference type="Gene3D" id="3.40.30.10">
    <property type="entry name" value="Glutaredoxin"/>
    <property type="match status" value="1"/>
</dbReference>
<dbReference type="PROSITE" id="PS50404">
    <property type="entry name" value="GST_NTER"/>
    <property type="match status" value="1"/>
</dbReference>
<dbReference type="Pfam" id="PF00043">
    <property type="entry name" value="GST_C"/>
    <property type="match status" value="1"/>
</dbReference>
<organism evidence="6 7">
    <name type="scientific">Pseudoalteromonas ulvae</name>
    <dbReference type="NCBI Taxonomy" id="107327"/>
    <lineage>
        <taxon>Bacteria</taxon>
        <taxon>Pseudomonadati</taxon>
        <taxon>Pseudomonadota</taxon>
        <taxon>Gammaproteobacteria</taxon>
        <taxon>Alteromonadales</taxon>
        <taxon>Pseudoalteromonadaceae</taxon>
        <taxon>Pseudoalteromonas</taxon>
    </lineage>
</organism>
<dbReference type="SFLD" id="SFLDG00358">
    <property type="entry name" value="Main_(cytGST)"/>
    <property type="match status" value="1"/>
</dbReference>
<dbReference type="RefSeq" id="WP_086745382.1">
    <property type="nucleotide sequence ID" value="NZ_MWPV01000006.1"/>
</dbReference>
<dbReference type="SFLD" id="SFLDS00019">
    <property type="entry name" value="Glutathione_Transferase_(cytos"/>
    <property type="match status" value="1"/>
</dbReference>
<dbReference type="Proteomes" id="UP000194841">
    <property type="component" value="Unassembled WGS sequence"/>
</dbReference>
<dbReference type="InterPro" id="IPR036249">
    <property type="entry name" value="Thioredoxin-like_sf"/>
</dbReference>
<dbReference type="EC" id="2.5.1.18" evidence="1"/>